<evidence type="ECO:0000313" key="2">
    <source>
        <dbReference type="Proteomes" id="UP001454036"/>
    </source>
</evidence>
<reference evidence="1 2" key="1">
    <citation type="submission" date="2024-01" db="EMBL/GenBank/DDBJ databases">
        <title>The complete chloroplast genome sequence of Lithospermum erythrorhizon: insights into the phylogenetic relationship among Boraginaceae species and the maternal lineages of purple gromwells.</title>
        <authorList>
            <person name="Okada T."/>
            <person name="Watanabe K."/>
        </authorList>
    </citation>
    <scope>NUCLEOTIDE SEQUENCE [LARGE SCALE GENOMIC DNA]</scope>
</reference>
<sequence>MASSSSVRVPQVDDLESWYMTKILTRSELGKWKDLPNIGRPLQPNDAIALHPANYHADGKSVILFQVFFDDE</sequence>
<keyword evidence="2" id="KW-1185">Reference proteome</keyword>
<comment type="caution">
    <text evidence="1">The sequence shown here is derived from an EMBL/GenBank/DDBJ whole genome shotgun (WGS) entry which is preliminary data.</text>
</comment>
<proteinExistence type="predicted"/>
<evidence type="ECO:0000313" key="1">
    <source>
        <dbReference type="EMBL" id="GAA0169510.1"/>
    </source>
</evidence>
<gene>
    <name evidence="1" type="ORF">LIER_23980</name>
</gene>
<dbReference type="Proteomes" id="UP001454036">
    <property type="component" value="Unassembled WGS sequence"/>
</dbReference>
<dbReference type="EMBL" id="BAABME010006871">
    <property type="protein sequence ID" value="GAA0169510.1"/>
    <property type="molecule type" value="Genomic_DNA"/>
</dbReference>
<accession>A0AAV3QZP1</accession>
<organism evidence="1 2">
    <name type="scientific">Lithospermum erythrorhizon</name>
    <name type="common">Purple gromwell</name>
    <name type="synonym">Lithospermum officinale var. erythrorhizon</name>
    <dbReference type="NCBI Taxonomy" id="34254"/>
    <lineage>
        <taxon>Eukaryota</taxon>
        <taxon>Viridiplantae</taxon>
        <taxon>Streptophyta</taxon>
        <taxon>Embryophyta</taxon>
        <taxon>Tracheophyta</taxon>
        <taxon>Spermatophyta</taxon>
        <taxon>Magnoliopsida</taxon>
        <taxon>eudicotyledons</taxon>
        <taxon>Gunneridae</taxon>
        <taxon>Pentapetalae</taxon>
        <taxon>asterids</taxon>
        <taxon>lamiids</taxon>
        <taxon>Boraginales</taxon>
        <taxon>Boraginaceae</taxon>
        <taxon>Boraginoideae</taxon>
        <taxon>Lithospermeae</taxon>
        <taxon>Lithospermum</taxon>
    </lineage>
</organism>
<name>A0AAV3QZP1_LITER</name>
<protein>
    <submittedName>
        <fullName evidence="1">Uncharacterized protein</fullName>
    </submittedName>
</protein>
<dbReference type="AlphaFoldDB" id="A0AAV3QZP1"/>